<dbReference type="AlphaFoldDB" id="A0A8J5SY64"/>
<name>A0A8J5SY64_ZIZPA</name>
<dbReference type="EMBL" id="JAAALK010000283">
    <property type="protein sequence ID" value="KAG8073672.1"/>
    <property type="molecule type" value="Genomic_DNA"/>
</dbReference>
<keyword evidence="2" id="KW-1185">Reference proteome</keyword>
<accession>A0A8J5SY64</accession>
<comment type="caution">
    <text evidence="1">The sequence shown here is derived from an EMBL/GenBank/DDBJ whole genome shotgun (WGS) entry which is preliminary data.</text>
</comment>
<evidence type="ECO:0000313" key="1">
    <source>
        <dbReference type="EMBL" id="KAG8073672.1"/>
    </source>
</evidence>
<proteinExistence type="predicted"/>
<organism evidence="1 2">
    <name type="scientific">Zizania palustris</name>
    <name type="common">Northern wild rice</name>
    <dbReference type="NCBI Taxonomy" id="103762"/>
    <lineage>
        <taxon>Eukaryota</taxon>
        <taxon>Viridiplantae</taxon>
        <taxon>Streptophyta</taxon>
        <taxon>Embryophyta</taxon>
        <taxon>Tracheophyta</taxon>
        <taxon>Spermatophyta</taxon>
        <taxon>Magnoliopsida</taxon>
        <taxon>Liliopsida</taxon>
        <taxon>Poales</taxon>
        <taxon>Poaceae</taxon>
        <taxon>BOP clade</taxon>
        <taxon>Oryzoideae</taxon>
        <taxon>Oryzeae</taxon>
        <taxon>Zizaniinae</taxon>
        <taxon>Zizania</taxon>
    </lineage>
</organism>
<dbReference type="Proteomes" id="UP000729402">
    <property type="component" value="Unassembled WGS sequence"/>
</dbReference>
<reference evidence="1" key="2">
    <citation type="submission" date="2021-02" db="EMBL/GenBank/DDBJ databases">
        <authorList>
            <person name="Kimball J.A."/>
            <person name="Haas M.W."/>
            <person name="Macchietto M."/>
            <person name="Kono T."/>
            <person name="Duquette J."/>
            <person name="Shao M."/>
        </authorList>
    </citation>
    <scope>NUCLEOTIDE SEQUENCE</scope>
    <source>
        <tissue evidence="1">Fresh leaf tissue</tissue>
    </source>
</reference>
<reference evidence="1" key="1">
    <citation type="journal article" date="2021" name="bioRxiv">
        <title>Whole Genome Assembly and Annotation of Northern Wild Rice, Zizania palustris L., Supports a Whole Genome Duplication in the Zizania Genus.</title>
        <authorList>
            <person name="Haas M."/>
            <person name="Kono T."/>
            <person name="Macchietto M."/>
            <person name="Millas R."/>
            <person name="McGilp L."/>
            <person name="Shao M."/>
            <person name="Duquette J."/>
            <person name="Hirsch C.N."/>
            <person name="Kimball J."/>
        </authorList>
    </citation>
    <scope>NUCLEOTIDE SEQUENCE</scope>
    <source>
        <tissue evidence="1">Fresh leaf tissue</tissue>
    </source>
</reference>
<evidence type="ECO:0000313" key="2">
    <source>
        <dbReference type="Proteomes" id="UP000729402"/>
    </source>
</evidence>
<protein>
    <submittedName>
        <fullName evidence="1">Uncharacterized protein</fullName>
    </submittedName>
</protein>
<sequence>MTSGDTVGSGADEPAGSVLVWVLREISEEAGFSFPFFFATCTTSGAALRSPAPPAVQCQWRLQRQRRGQARAPASAFMVLTVRRSVASGLCAWATPSEAGGLWPAMRLWLRHGTGLKSGTMMGVAVQDS</sequence>
<gene>
    <name evidence="1" type="ORF">GUJ93_ZPchr0006g46201</name>
</gene>